<name>A0A4S4AWM4_9RHOO</name>
<dbReference type="InterPro" id="IPR050902">
    <property type="entry name" value="ABC_Transporter_SBP"/>
</dbReference>
<dbReference type="OrthoDB" id="9816357at2"/>
<feature type="domain" description="Fe/B12 periplasmic-binding" evidence="2">
    <location>
        <begin position="26"/>
        <end position="191"/>
    </location>
</feature>
<dbReference type="PANTHER" id="PTHR30535:SF35">
    <property type="entry name" value="PERIPLASMIC BINDING PROTEIN"/>
    <property type="match status" value="1"/>
</dbReference>
<organism evidence="3 4">
    <name type="scientific">Pseudothauera nasutitermitis</name>
    <dbReference type="NCBI Taxonomy" id="2565930"/>
    <lineage>
        <taxon>Bacteria</taxon>
        <taxon>Pseudomonadati</taxon>
        <taxon>Pseudomonadota</taxon>
        <taxon>Betaproteobacteria</taxon>
        <taxon>Rhodocyclales</taxon>
        <taxon>Zoogloeaceae</taxon>
        <taxon>Pseudothauera</taxon>
    </lineage>
</organism>
<dbReference type="Pfam" id="PF01497">
    <property type="entry name" value="Peripla_BP_2"/>
    <property type="match status" value="1"/>
</dbReference>
<evidence type="ECO:0000256" key="1">
    <source>
        <dbReference type="ARBA" id="ARBA00022729"/>
    </source>
</evidence>
<keyword evidence="1" id="KW-0732">Signal</keyword>
<gene>
    <name evidence="3" type="ORF">E6C76_15865</name>
</gene>
<comment type="caution">
    <text evidence="3">The sequence shown here is derived from an EMBL/GenBank/DDBJ whole genome shotgun (WGS) entry which is preliminary data.</text>
</comment>
<dbReference type="PANTHER" id="PTHR30535">
    <property type="entry name" value="VITAMIN B12-BINDING PROTEIN"/>
    <property type="match status" value="1"/>
</dbReference>
<dbReference type="SUPFAM" id="SSF53807">
    <property type="entry name" value="Helical backbone' metal receptor"/>
    <property type="match status" value="1"/>
</dbReference>
<sequence>MTSAPMGQLIDAAGREHRPAEGPVRIVSLVPSLTELLCDLGLTGQLVGRTGFCVHPREALRAVPKVGGTKDVKLDAVRALAPTHLIVNIDENRRETVEELAASVPVVVVTHPCAPQDNLALCELFGGLFRCSGEALRLQAALRGALDEARALRAELPAEDVLYLIWREPWMTVARDTYISACLAEVGWRTVPASAAARYPEVDWRAAEIRGAAGVLLSSEPYRFTARHLPEVEALGGRPAQLIDGEMCSWYGSRAVAGLRYLAALRRRLAVRGLNSPEV</sequence>
<dbReference type="InterPro" id="IPR054828">
    <property type="entry name" value="Vit_B12_bind_prot"/>
</dbReference>
<dbReference type="InterPro" id="IPR002491">
    <property type="entry name" value="ABC_transptr_periplasmic_BD"/>
</dbReference>
<dbReference type="Proteomes" id="UP000308430">
    <property type="component" value="Unassembled WGS sequence"/>
</dbReference>
<evidence type="ECO:0000259" key="2">
    <source>
        <dbReference type="Pfam" id="PF01497"/>
    </source>
</evidence>
<accession>A0A4S4AWM4</accession>
<evidence type="ECO:0000313" key="3">
    <source>
        <dbReference type="EMBL" id="THF64040.1"/>
    </source>
</evidence>
<proteinExistence type="predicted"/>
<dbReference type="EMBL" id="SSOC01000005">
    <property type="protein sequence ID" value="THF64040.1"/>
    <property type="molecule type" value="Genomic_DNA"/>
</dbReference>
<dbReference type="Gene3D" id="3.40.50.1980">
    <property type="entry name" value="Nitrogenase molybdenum iron protein domain"/>
    <property type="match status" value="2"/>
</dbReference>
<keyword evidence="4" id="KW-1185">Reference proteome</keyword>
<dbReference type="AlphaFoldDB" id="A0A4S4AWM4"/>
<reference evidence="3 4" key="1">
    <citation type="submission" date="2019-04" db="EMBL/GenBank/DDBJ databases">
        <title>Azoarcus nasutitermitis sp. nov. isolated from termite nest.</title>
        <authorList>
            <person name="Lin S.-Y."/>
            <person name="Hameed A."/>
            <person name="Hsu Y.-H."/>
            <person name="Young C.-C."/>
        </authorList>
    </citation>
    <scope>NUCLEOTIDE SEQUENCE [LARGE SCALE GENOMIC DNA]</scope>
    <source>
        <strain evidence="3 4">CC-YHH838</strain>
    </source>
</reference>
<protein>
    <submittedName>
        <fullName evidence="3">Cobalamin-binding protein</fullName>
    </submittedName>
</protein>
<evidence type="ECO:0000313" key="4">
    <source>
        <dbReference type="Proteomes" id="UP000308430"/>
    </source>
</evidence>
<dbReference type="NCBIfam" id="NF038402">
    <property type="entry name" value="TroA_like"/>
    <property type="match status" value="1"/>
</dbReference>
<dbReference type="RefSeq" id="WP_136349196.1">
    <property type="nucleotide sequence ID" value="NZ_SSOC01000005.1"/>
</dbReference>